<keyword evidence="2" id="KW-1133">Transmembrane helix</keyword>
<name>A0A542ZW88_RARFA</name>
<feature type="transmembrane region" description="Helical" evidence="2">
    <location>
        <begin position="49"/>
        <end position="69"/>
    </location>
</feature>
<keyword evidence="2" id="KW-0812">Transmembrane</keyword>
<evidence type="ECO:0000256" key="1">
    <source>
        <dbReference type="SAM" id="MobiDB-lite"/>
    </source>
</evidence>
<protein>
    <recommendedName>
        <fullName evidence="5">Cell division protein FtsL</fullName>
    </recommendedName>
</protein>
<gene>
    <name evidence="3" type="ORF">FB461_1133</name>
</gene>
<organism evidence="3 4">
    <name type="scientific">Rarobacter faecitabidus</name>
    <dbReference type="NCBI Taxonomy" id="13243"/>
    <lineage>
        <taxon>Bacteria</taxon>
        <taxon>Bacillati</taxon>
        <taxon>Actinomycetota</taxon>
        <taxon>Actinomycetes</taxon>
        <taxon>Micrococcales</taxon>
        <taxon>Rarobacteraceae</taxon>
        <taxon>Rarobacter</taxon>
    </lineage>
</organism>
<feature type="compositionally biased region" description="Pro residues" evidence="1">
    <location>
        <begin position="1"/>
        <end position="11"/>
    </location>
</feature>
<comment type="caution">
    <text evidence="3">The sequence shown here is derived from an EMBL/GenBank/DDBJ whole genome shotgun (WGS) entry which is preliminary data.</text>
</comment>
<reference evidence="3 4" key="1">
    <citation type="submission" date="2019-06" db="EMBL/GenBank/DDBJ databases">
        <title>Sequencing the genomes of 1000 actinobacteria strains.</title>
        <authorList>
            <person name="Klenk H.-P."/>
        </authorList>
    </citation>
    <scope>NUCLEOTIDE SEQUENCE [LARGE SCALE GENOMIC DNA]</scope>
    <source>
        <strain evidence="3 4">DSM 4813</strain>
    </source>
</reference>
<evidence type="ECO:0008006" key="5">
    <source>
        <dbReference type="Google" id="ProtNLM"/>
    </source>
</evidence>
<dbReference type="OrthoDB" id="5148572at2"/>
<evidence type="ECO:0000313" key="4">
    <source>
        <dbReference type="Proteomes" id="UP000315389"/>
    </source>
</evidence>
<dbReference type="Proteomes" id="UP000315389">
    <property type="component" value="Unassembled WGS sequence"/>
</dbReference>
<dbReference type="EMBL" id="VFOS01000001">
    <property type="protein sequence ID" value="TQL64624.1"/>
    <property type="molecule type" value="Genomic_DNA"/>
</dbReference>
<evidence type="ECO:0000313" key="3">
    <source>
        <dbReference type="EMBL" id="TQL64624.1"/>
    </source>
</evidence>
<keyword evidence="2" id="KW-0472">Membrane</keyword>
<keyword evidence="4" id="KW-1185">Reference proteome</keyword>
<proteinExistence type="predicted"/>
<feature type="region of interest" description="Disordered" evidence="1">
    <location>
        <begin position="1"/>
        <end position="33"/>
    </location>
</feature>
<sequence>MSLAQPLPPARPQRRIDRTGSTRTSVRPPAAERPHLEVIPSTVPDSGRFVFLILCMILLGLGLFGSLALNTMMAQGSYQQASLQRQLADEAQSKDMLQTHLNFLNTPENLAKSAKKLGMSQQQAPLMIRLQDKQIIGLTE</sequence>
<accession>A0A542ZW88</accession>
<evidence type="ECO:0000256" key="2">
    <source>
        <dbReference type="SAM" id="Phobius"/>
    </source>
</evidence>
<dbReference type="AlphaFoldDB" id="A0A542ZW88"/>
<dbReference type="RefSeq" id="WP_142119694.1">
    <property type="nucleotide sequence ID" value="NZ_BAAASV010000001.1"/>
</dbReference>